<dbReference type="OrthoDB" id="2016548at2759"/>
<dbReference type="Pfam" id="PF04982">
    <property type="entry name" value="TM_HPP"/>
    <property type="match status" value="1"/>
</dbReference>
<proteinExistence type="predicted"/>
<name>A0A167M3S4_CALVF</name>
<dbReference type="PANTHER" id="PTHR33741:SF5">
    <property type="entry name" value="TRANSMEMBRANE PROTEIN DDB_G0269096-RELATED"/>
    <property type="match status" value="1"/>
</dbReference>
<dbReference type="PANTHER" id="PTHR33741">
    <property type="entry name" value="TRANSMEMBRANE PROTEIN DDB_G0269096-RELATED"/>
    <property type="match status" value="1"/>
</dbReference>
<keyword evidence="1" id="KW-0472">Membrane</keyword>
<sequence length="235" mass="26109">MSDIPPWFGERFYPLTHVIGFRRPNVQPREPRFFKSPRGRRWAERVELVVHTFFATWVSIVFLALISQAAPYGDGHVPMLIAAFGAEAVLLFVSFKLPQSQPRCVVLANTLSAIIGVVFTKLFALSGRLDLEQPFEVVGWACAATIMSVALCVCQLLHLTHPPAGATALLAVESVEVYTLGWLYIPAVLTCSLIMVAWACLVNNIFSRSYPQYWISPAIKYDQPAKSLETQPEAA</sequence>
<feature type="transmembrane region" description="Helical" evidence="1">
    <location>
        <begin position="48"/>
        <end position="70"/>
    </location>
</feature>
<dbReference type="InterPro" id="IPR007065">
    <property type="entry name" value="HPP"/>
</dbReference>
<evidence type="ECO:0000259" key="2">
    <source>
        <dbReference type="Pfam" id="PF04982"/>
    </source>
</evidence>
<dbReference type="AlphaFoldDB" id="A0A167M3S4"/>
<evidence type="ECO:0000256" key="1">
    <source>
        <dbReference type="SAM" id="Phobius"/>
    </source>
</evidence>
<keyword evidence="4" id="KW-1185">Reference proteome</keyword>
<dbReference type="EMBL" id="KV417285">
    <property type="protein sequence ID" value="KZO96307.1"/>
    <property type="molecule type" value="Genomic_DNA"/>
</dbReference>
<feature type="transmembrane region" description="Helical" evidence="1">
    <location>
        <begin position="76"/>
        <end position="93"/>
    </location>
</feature>
<keyword evidence="1" id="KW-0812">Transmembrane</keyword>
<reference evidence="3 4" key="1">
    <citation type="journal article" date="2016" name="Mol. Biol. Evol.">
        <title>Comparative Genomics of Early-Diverging Mushroom-Forming Fungi Provides Insights into the Origins of Lignocellulose Decay Capabilities.</title>
        <authorList>
            <person name="Nagy L.G."/>
            <person name="Riley R."/>
            <person name="Tritt A."/>
            <person name="Adam C."/>
            <person name="Daum C."/>
            <person name="Floudas D."/>
            <person name="Sun H."/>
            <person name="Yadav J.S."/>
            <person name="Pangilinan J."/>
            <person name="Larsson K.H."/>
            <person name="Matsuura K."/>
            <person name="Barry K."/>
            <person name="Labutti K."/>
            <person name="Kuo R."/>
            <person name="Ohm R.A."/>
            <person name="Bhattacharya S.S."/>
            <person name="Shirouzu T."/>
            <person name="Yoshinaga Y."/>
            <person name="Martin F.M."/>
            <person name="Grigoriev I.V."/>
            <person name="Hibbett D.S."/>
        </authorList>
    </citation>
    <scope>NUCLEOTIDE SEQUENCE [LARGE SCALE GENOMIC DNA]</scope>
    <source>
        <strain evidence="3 4">TUFC12733</strain>
    </source>
</reference>
<feature type="transmembrane region" description="Helical" evidence="1">
    <location>
        <begin position="180"/>
        <end position="206"/>
    </location>
</feature>
<accession>A0A167M3S4</accession>
<feature type="domain" description="HPP transmembrane region" evidence="2">
    <location>
        <begin position="48"/>
        <end position="211"/>
    </location>
</feature>
<feature type="transmembrane region" description="Helical" evidence="1">
    <location>
        <begin position="137"/>
        <end position="159"/>
    </location>
</feature>
<dbReference type="Proteomes" id="UP000076738">
    <property type="component" value="Unassembled WGS sequence"/>
</dbReference>
<organism evidence="3 4">
    <name type="scientific">Calocera viscosa (strain TUFC12733)</name>
    <dbReference type="NCBI Taxonomy" id="1330018"/>
    <lineage>
        <taxon>Eukaryota</taxon>
        <taxon>Fungi</taxon>
        <taxon>Dikarya</taxon>
        <taxon>Basidiomycota</taxon>
        <taxon>Agaricomycotina</taxon>
        <taxon>Dacrymycetes</taxon>
        <taxon>Dacrymycetales</taxon>
        <taxon>Dacrymycetaceae</taxon>
        <taxon>Calocera</taxon>
    </lineage>
</organism>
<keyword evidence="1" id="KW-1133">Transmembrane helix</keyword>
<dbReference type="STRING" id="1330018.A0A167M3S4"/>
<evidence type="ECO:0000313" key="4">
    <source>
        <dbReference type="Proteomes" id="UP000076738"/>
    </source>
</evidence>
<dbReference type="InterPro" id="IPR058581">
    <property type="entry name" value="TM_HPP"/>
</dbReference>
<feature type="transmembrane region" description="Helical" evidence="1">
    <location>
        <begin position="105"/>
        <end position="125"/>
    </location>
</feature>
<gene>
    <name evidence="3" type="ORF">CALVIDRAFT_515139</name>
</gene>
<evidence type="ECO:0000313" key="3">
    <source>
        <dbReference type="EMBL" id="KZO96307.1"/>
    </source>
</evidence>
<protein>
    <recommendedName>
        <fullName evidence="2">HPP transmembrane region domain-containing protein</fullName>
    </recommendedName>
</protein>